<dbReference type="SUPFAM" id="SSF53300">
    <property type="entry name" value="vWA-like"/>
    <property type="match status" value="1"/>
</dbReference>
<evidence type="ECO:0000313" key="3">
    <source>
        <dbReference type="Proteomes" id="UP001196136"/>
    </source>
</evidence>
<gene>
    <name evidence="2" type="ORF">K1F36_02450</name>
</gene>
<dbReference type="Proteomes" id="UP001196136">
    <property type="component" value="Unassembled WGS sequence"/>
</dbReference>
<dbReference type="Pfam" id="PF01882">
    <property type="entry name" value="DUF58"/>
    <property type="match status" value="1"/>
</dbReference>
<dbReference type="PANTHER" id="PTHR33608:SF7">
    <property type="entry name" value="DUF58 DOMAIN-CONTAINING PROTEIN"/>
    <property type="match status" value="1"/>
</dbReference>
<accession>A0ABS7EM64</accession>
<reference evidence="2 3" key="1">
    <citation type="submission" date="2021-08" db="EMBL/GenBank/DDBJ databases">
        <title>Muricauda profundi sp. nov., a marine bacterium isolated from deep seawater of the Mariana Trench.</title>
        <authorList>
            <person name="Wei Y."/>
        </authorList>
    </citation>
    <scope>NUCLEOTIDE SEQUENCE [LARGE SCALE GENOMIC DNA]</scope>
    <source>
        <strain evidence="2 3">W52</strain>
    </source>
</reference>
<dbReference type="InterPro" id="IPR002881">
    <property type="entry name" value="DUF58"/>
</dbReference>
<dbReference type="RefSeq" id="WP_220112393.1">
    <property type="nucleotide sequence ID" value="NZ_JAHZSV010000002.1"/>
</dbReference>
<sequence>MASRDYHDLLKPEVINTVSGLSLISRIVVEGYTSGLHRSKSVGPGMEFSQYRGYEPGDDLRLLDWKMLARSGRYYIKQSEVESHVTIKFIVDASASMEHEEHGISKLEFARVVVACLSHMAQKQGDSVGLFALNEDDFVSIYPKADQKHFNRLLLELLNISTKGKWPQLSIASRRIHNRGEKELVFFLTDMYEDVSELSDFVKNLKTAHNEVVVLQIMSGAEMDFDYKKSVTFEDLETGAKVKVDVNKAKAVYLKSLEEKIEQTKEQLLSQGVHYHLFRMDNDLGDALQLFLKERIRLV</sequence>
<organism evidence="2 3">
    <name type="scientific">Flagellimonas abyssi</name>
    <dbReference type="NCBI Taxonomy" id="2864871"/>
    <lineage>
        <taxon>Bacteria</taxon>
        <taxon>Pseudomonadati</taxon>
        <taxon>Bacteroidota</taxon>
        <taxon>Flavobacteriia</taxon>
        <taxon>Flavobacteriales</taxon>
        <taxon>Flavobacteriaceae</taxon>
        <taxon>Flagellimonas</taxon>
    </lineage>
</organism>
<dbReference type="EMBL" id="JAHZSV010000002">
    <property type="protein sequence ID" value="MBW8198673.1"/>
    <property type="molecule type" value="Genomic_DNA"/>
</dbReference>
<dbReference type="Gene3D" id="3.40.50.410">
    <property type="entry name" value="von Willebrand factor, type A domain"/>
    <property type="match status" value="1"/>
</dbReference>
<keyword evidence="3" id="KW-1185">Reference proteome</keyword>
<feature type="domain" description="DUF58" evidence="1">
    <location>
        <begin position="50"/>
        <end position="249"/>
    </location>
</feature>
<dbReference type="PANTHER" id="PTHR33608">
    <property type="entry name" value="BLL2464 PROTEIN"/>
    <property type="match status" value="1"/>
</dbReference>
<dbReference type="InterPro" id="IPR036465">
    <property type="entry name" value="vWFA_dom_sf"/>
</dbReference>
<evidence type="ECO:0000313" key="2">
    <source>
        <dbReference type="EMBL" id="MBW8198673.1"/>
    </source>
</evidence>
<evidence type="ECO:0000259" key="1">
    <source>
        <dbReference type="Pfam" id="PF01882"/>
    </source>
</evidence>
<protein>
    <submittedName>
        <fullName evidence="2">DUF58 domain-containing protein</fullName>
    </submittedName>
</protein>
<proteinExistence type="predicted"/>
<comment type="caution">
    <text evidence="2">The sequence shown here is derived from an EMBL/GenBank/DDBJ whole genome shotgun (WGS) entry which is preliminary data.</text>
</comment>
<name>A0ABS7EM64_9FLAO</name>